<evidence type="ECO:0000256" key="3">
    <source>
        <dbReference type="SAM" id="Phobius"/>
    </source>
</evidence>
<dbReference type="PROSITE" id="PS50240">
    <property type="entry name" value="TRYPSIN_DOM"/>
    <property type="match status" value="1"/>
</dbReference>
<dbReference type="SMART" id="SM00020">
    <property type="entry name" value="Tryp_SPc"/>
    <property type="match status" value="1"/>
</dbReference>
<reference evidence="5" key="1">
    <citation type="submission" date="2018-07" db="EMBL/GenBank/DDBJ databases">
        <authorList>
            <person name="Quirk P.G."/>
            <person name="Krulwich T.A."/>
        </authorList>
    </citation>
    <scope>NUCLEOTIDE SEQUENCE</scope>
</reference>
<dbReference type="FunFam" id="2.40.10.10:FF:000068">
    <property type="entry name" value="transmembrane protease serine 2"/>
    <property type="match status" value="1"/>
</dbReference>
<gene>
    <name evidence="5" type="primary">CSON000003</name>
</gene>
<keyword evidence="1" id="KW-1015">Disulfide bond</keyword>
<feature type="domain" description="Peptidase S1" evidence="4">
    <location>
        <begin position="160"/>
        <end position="392"/>
    </location>
</feature>
<comment type="similarity">
    <text evidence="2">Belongs to the peptidase S1 family. CLIP subfamily.</text>
</comment>
<dbReference type="PRINTS" id="PR00722">
    <property type="entry name" value="CHYMOTRYPSIN"/>
</dbReference>
<protein>
    <submittedName>
        <fullName evidence="5">CSON000003 protein</fullName>
    </submittedName>
</protein>
<dbReference type="InterPro" id="IPR001314">
    <property type="entry name" value="Peptidase_S1A"/>
</dbReference>
<dbReference type="AlphaFoldDB" id="A0A336MG63"/>
<evidence type="ECO:0000259" key="4">
    <source>
        <dbReference type="PROSITE" id="PS50240"/>
    </source>
</evidence>
<dbReference type="PROSITE" id="PS00134">
    <property type="entry name" value="TRYPSIN_HIS"/>
    <property type="match status" value="1"/>
</dbReference>
<dbReference type="GO" id="GO:0006508">
    <property type="term" value="P:proteolysis"/>
    <property type="evidence" value="ECO:0007669"/>
    <property type="project" value="InterPro"/>
</dbReference>
<proteinExistence type="inferred from homology"/>
<dbReference type="PANTHER" id="PTHR24252">
    <property type="entry name" value="ACROSIN-RELATED"/>
    <property type="match status" value="1"/>
</dbReference>
<keyword evidence="3" id="KW-0812">Transmembrane</keyword>
<dbReference type="Pfam" id="PF00089">
    <property type="entry name" value="Trypsin"/>
    <property type="match status" value="1"/>
</dbReference>
<dbReference type="InterPro" id="IPR001254">
    <property type="entry name" value="Trypsin_dom"/>
</dbReference>
<dbReference type="CDD" id="cd00190">
    <property type="entry name" value="Tryp_SPc"/>
    <property type="match status" value="1"/>
</dbReference>
<keyword evidence="3" id="KW-0472">Membrane</keyword>
<dbReference type="InterPro" id="IPR018114">
    <property type="entry name" value="TRYPSIN_HIS"/>
</dbReference>
<dbReference type="InterPro" id="IPR009003">
    <property type="entry name" value="Peptidase_S1_PA"/>
</dbReference>
<organism evidence="5">
    <name type="scientific">Culicoides sonorensis</name>
    <name type="common">Biting midge</name>
    <dbReference type="NCBI Taxonomy" id="179676"/>
    <lineage>
        <taxon>Eukaryota</taxon>
        <taxon>Metazoa</taxon>
        <taxon>Ecdysozoa</taxon>
        <taxon>Arthropoda</taxon>
        <taxon>Hexapoda</taxon>
        <taxon>Insecta</taxon>
        <taxon>Pterygota</taxon>
        <taxon>Neoptera</taxon>
        <taxon>Endopterygota</taxon>
        <taxon>Diptera</taxon>
        <taxon>Nematocera</taxon>
        <taxon>Chironomoidea</taxon>
        <taxon>Ceratopogonidae</taxon>
        <taxon>Ceratopogoninae</taxon>
        <taxon>Culicoides</taxon>
        <taxon>Monoculicoides</taxon>
    </lineage>
</organism>
<dbReference type="InterPro" id="IPR043504">
    <property type="entry name" value="Peptidase_S1_PA_chymotrypsin"/>
</dbReference>
<evidence type="ECO:0000256" key="2">
    <source>
        <dbReference type="ARBA" id="ARBA00024195"/>
    </source>
</evidence>
<dbReference type="SUPFAM" id="SSF50494">
    <property type="entry name" value="Trypsin-like serine proteases"/>
    <property type="match status" value="1"/>
</dbReference>
<evidence type="ECO:0000313" key="5">
    <source>
        <dbReference type="EMBL" id="SSX28401.1"/>
    </source>
</evidence>
<evidence type="ECO:0000256" key="1">
    <source>
        <dbReference type="ARBA" id="ARBA00023157"/>
    </source>
</evidence>
<dbReference type="Gene3D" id="2.40.10.10">
    <property type="entry name" value="Trypsin-like serine proteases"/>
    <property type="match status" value="1"/>
</dbReference>
<sequence length="392" mass="44914">MKSMYDDHNFNRHISDDNKIGINLYSLWYLIFWFFWLCQNIWTSVDMCGTKISRITHYTEKDTKERCYSTFDLSTVSIVKVRNLKYLKEEFLRFFTCLRYSQILAFKVQKITKFKTGLQIKKISTKDKEKNVFEVNINSSLKYIQQQKREQKSDLPNLRIVGGRPASPLNTKHQVSLRLKSREKEYGFGYGHLCGGSLIASDLVLTAAHCVFLENSNTLRSAKELVVVMGTMNITVQTTDTLVYSVKNVIVHKRYSAVTVRNDIALLRLSEKVPVNHKTVKPIELTSQETNVGTKCEITGWGAMKNEGSGVYYLQTADILIQEMDVCNSSVSYNGKLKAGMLCAGIYEGGIDSCQGDSDWGILKRIRFEPLSFEKYNQHFDVLQNCKIRING</sequence>
<keyword evidence="3" id="KW-1133">Transmembrane helix</keyword>
<feature type="transmembrane region" description="Helical" evidence="3">
    <location>
        <begin position="20"/>
        <end position="37"/>
    </location>
</feature>
<dbReference type="PANTHER" id="PTHR24252:SF7">
    <property type="entry name" value="HYALIN"/>
    <property type="match status" value="1"/>
</dbReference>
<accession>A0A336MG63</accession>
<name>A0A336MG63_CULSO</name>
<dbReference type="VEuPathDB" id="VectorBase:CSON000003"/>
<dbReference type="GO" id="GO:0004252">
    <property type="term" value="F:serine-type endopeptidase activity"/>
    <property type="evidence" value="ECO:0007669"/>
    <property type="project" value="InterPro"/>
</dbReference>
<dbReference type="EMBL" id="UFQT01001001">
    <property type="protein sequence ID" value="SSX28401.1"/>
    <property type="molecule type" value="Genomic_DNA"/>
</dbReference>